<dbReference type="EMBL" id="JALNUB010000025">
    <property type="protein sequence ID" value="MCK8143402.1"/>
    <property type="molecule type" value="Genomic_DNA"/>
</dbReference>
<keyword evidence="3" id="KW-1185">Reference proteome</keyword>
<evidence type="ECO:0000313" key="1">
    <source>
        <dbReference type="EMBL" id="MCK8143367.1"/>
    </source>
</evidence>
<proteinExistence type="predicted"/>
<reference evidence="2" key="1">
    <citation type="submission" date="2022-04" db="EMBL/GenBank/DDBJ databases">
        <title>Flavobacterium pygoscelis sp. nov. isolated from Chinstrap chick (Pygoscelis antarcticus).</title>
        <authorList>
            <person name="Irgang R."/>
            <person name="Poblete-Morales M."/>
            <person name="Avendano-Herrera R."/>
        </authorList>
    </citation>
    <scope>NUCLEOTIDE SEQUENCE</scope>
    <source>
        <strain evidence="2">I-SCBP12n</strain>
    </source>
</reference>
<gene>
    <name evidence="1" type="ORF">MW871_15860</name>
    <name evidence="2" type="ORF">MW871_16035</name>
</gene>
<evidence type="ECO:0000313" key="2">
    <source>
        <dbReference type="EMBL" id="MCK8143402.1"/>
    </source>
</evidence>
<dbReference type="RefSeq" id="WP_248429372.1">
    <property type="nucleotide sequence ID" value="NZ_JALNUB010000020.1"/>
</dbReference>
<dbReference type="Proteomes" id="UP001139260">
    <property type="component" value="Unassembled WGS sequence"/>
</dbReference>
<evidence type="ECO:0000313" key="3">
    <source>
        <dbReference type="Proteomes" id="UP001139260"/>
    </source>
</evidence>
<dbReference type="SUPFAM" id="SSF50998">
    <property type="entry name" value="Quinoprotein alcohol dehydrogenase-like"/>
    <property type="match status" value="1"/>
</dbReference>
<dbReference type="EMBL" id="JALNUB010000020">
    <property type="protein sequence ID" value="MCK8143367.1"/>
    <property type="molecule type" value="Genomic_DNA"/>
</dbReference>
<name>A0A9X1XUD7_9FLAO</name>
<comment type="caution">
    <text evidence="2">The sequence shown here is derived from an EMBL/GenBank/DDBJ whole genome shotgun (WGS) entry which is preliminary data.</text>
</comment>
<protein>
    <submittedName>
        <fullName evidence="2">Uncharacterized protein</fullName>
    </submittedName>
</protein>
<sequence>MTIIGKYKVEIFAEETFESGFTDNKNKYDFEYLETENNYISTYFCIKLFENEKLIKSIVIGSEGGKIRISENIKVIEENRIIICCGNKIFCLSLPELKLMWKTKADDICCFEVYKKSDFYIVHGEIEISKLDNNGKILWHKSGADIFTPLKGADIFELNEKYIIATDWENRIYKFDYDGNEFTDMTQFLE</sequence>
<organism evidence="2 3">
    <name type="scientific">Flavobacterium pygoscelis</name>
    <dbReference type="NCBI Taxonomy" id="2893176"/>
    <lineage>
        <taxon>Bacteria</taxon>
        <taxon>Pseudomonadati</taxon>
        <taxon>Bacteroidota</taxon>
        <taxon>Flavobacteriia</taxon>
        <taxon>Flavobacteriales</taxon>
        <taxon>Flavobacteriaceae</taxon>
        <taxon>Flavobacterium</taxon>
    </lineage>
</organism>
<dbReference type="AlphaFoldDB" id="A0A9X1XUD7"/>
<dbReference type="InterPro" id="IPR011047">
    <property type="entry name" value="Quinoprotein_ADH-like_sf"/>
</dbReference>
<accession>A0A9X1XUD7</accession>